<name>M2V6H3_COCH5</name>
<dbReference type="OrthoDB" id="5421421at2759"/>
<dbReference type="Proteomes" id="UP000016936">
    <property type="component" value="Unassembled WGS sequence"/>
</dbReference>
<reference evidence="2 3" key="1">
    <citation type="journal article" date="2012" name="PLoS Pathog.">
        <title>Diverse lifestyles and strategies of plant pathogenesis encoded in the genomes of eighteen Dothideomycetes fungi.</title>
        <authorList>
            <person name="Ohm R.A."/>
            <person name="Feau N."/>
            <person name="Henrissat B."/>
            <person name="Schoch C.L."/>
            <person name="Horwitz B.A."/>
            <person name="Barry K.W."/>
            <person name="Condon B.J."/>
            <person name="Copeland A.C."/>
            <person name="Dhillon B."/>
            <person name="Glaser F."/>
            <person name="Hesse C.N."/>
            <person name="Kosti I."/>
            <person name="LaButti K."/>
            <person name="Lindquist E.A."/>
            <person name="Lucas S."/>
            <person name="Salamov A.A."/>
            <person name="Bradshaw R.E."/>
            <person name="Ciuffetti L."/>
            <person name="Hamelin R.C."/>
            <person name="Kema G.H.J."/>
            <person name="Lawrence C."/>
            <person name="Scott J.A."/>
            <person name="Spatafora J.W."/>
            <person name="Turgeon B.G."/>
            <person name="de Wit P.J.G.M."/>
            <person name="Zhong S."/>
            <person name="Goodwin S.B."/>
            <person name="Grigoriev I.V."/>
        </authorList>
    </citation>
    <scope>NUCLEOTIDE SEQUENCE [LARGE SCALE GENOMIC DNA]</scope>
    <source>
        <strain evidence="3">C5 / ATCC 48332 / race O</strain>
    </source>
</reference>
<dbReference type="AlphaFoldDB" id="M2V6H3"/>
<feature type="region of interest" description="Disordered" evidence="1">
    <location>
        <begin position="216"/>
        <end position="283"/>
    </location>
</feature>
<feature type="region of interest" description="Disordered" evidence="1">
    <location>
        <begin position="13"/>
        <end position="60"/>
    </location>
</feature>
<reference evidence="3" key="2">
    <citation type="journal article" date="2013" name="PLoS Genet.">
        <title>Comparative genome structure, secondary metabolite, and effector coding capacity across Cochliobolus pathogens.</title>
        <authorList>
            <person name="Condon B.J."/>
            <person name="Leng Y."/>
            <person name="Wu D."/>
            <person name="Bushley K.E."/>
            <person name="Ohm R.A."/>
            <person name="Otillar R."/>
            <person name="Martin J."/>
            <person name="Schackwitz W."/>
            <person name="Grimwood J."/>
            <person name="MohdZainudin N."/>
            <person name="Xue C."/>
            <person name="Wang R."/>
            <person name="Manning V.A."/>
            <person name="Dhillon B."/>
            <person name="Tu Z.J."/>
            <person name="Steffenson B.J."/>
            <person name="Salamov A."/>
            <person name="Sun H."/>
            <person name="Lowry S."/>
            <person name="LaButti K."/>
            <person name="Han J."/>
            <person name="Copeland A."/>
            <person name="Lindquist E."/>
            <person name="Barry K."/>
            <person name="Schmutz J."/>
            <person name="Baker S.E."/>
            <person name="Ciuffetti L.M."/>
            <person name="Grigoriev I.V."/>
            <person name="Zhong S."/>
            <person name="Turgeon B.G."/>
        </authorList>
    </citation>
    <scope>NUCLEOTIDE SEQUENCE [LARGE SCALE GENOMIC DNA]</scope>
    <source>
        <strain evidence="3">C5 / ATCC 48332 / race O</strain>
    </source>
</reference>
<proteinExistence type="predicted"/>
<evidence type="ECO:0000313" key="3">
    <source>
        <dbReference type="Proteomes" id="UP000016936"/>
    </source>
</evidence>
<feature type="compositionally biased region" description="Low complexity" evidence="1">
    <location>
        <begin position="28"/>
        <end position="45"/>
    </location>
</feature>
<dbReference type="eggNOG" id="ENOG502S91F">
    <property type="taxonomic scope" value="Eukaryota"/>
</dbReference>
<feature type="compositionally biased region" description="Polar residues" evidence="1">
    <location>
        <begin position="17"/>
        <end position="27"/>
    </location>
</feature>
<keyword evidence="3" id="KW-1185">Reference proteome</keyword>
<protein>
    <recommendedName>
        <fullName evidence="4">Myb-like domain-containing protein</fullName>
    </recommendedName>
</protein>
<dbReference type="HOGENOM" id="CLU_053362_0_0_1"/>
<dbReference type="OMA" id="WTARQCS"/>
<evidence type="ECO:0000256" key="1">
    <source>
        <dbReference type="SAM" id="MobiDB-lite"/>
    </source>
</evidence>
<organism evidence="2 3">
    <name type="scientific">Cochliobolus heterostrophus (strain C5 / ATCC 48332 / race O)</name>
    <name type="common">Southern corn leaf blight fungus</name>
    <name type="synonym">Bipolaris maydis</name>
    <dbReference type="NCBI Taxonomy" id="701091"/>
    <lineage>
        <taxon>Eukaryota</taxon>
        <taxon>Fungi</taxon>
        <taxon>Dikarya</taxon>
        <taxon>Ascomycota</taxon>
        <taxon>Pezizomycotina</taxon>
        <taxon>Dothideomycetes</taxon>
        <taxon>Pleosporomycetidae</taxon>
        <taxon>Pleosporales</taxon>
        <taxon>Pleosporineae</taxon>
        <taxon>Pleosporaceae</taxon>
        <taxon>Bipolaris</taxon>
    </lineage>
</organism>
<dbReference type="EMBL" id="KB445570">
    <property type="protein sequence ID" value="EMD95627.1"/>
    <property type="molecule type" value="Genomic_DNA"/>
</dbReference>
<feature type="compositionally biased region" description="Polar residues" evidence="1">
    <location>
        <begin position="119"/>
        <end position="133"/>
    </location>
</feature>
<sequence>MSITLECAIPPPHLFQSRPSSWQSPYHSHTYPASTSSPTPMSPQSLQHSMSHLPESPLPSHEAIHVPASAWYGPSISAPECSSETSYASYNNYITPHSSSINLSPPATAFPYMPKHPGSATQLDPSVTLSPGTVYSRDSVVPEPASPSEEPQSDPRCSLHQSTLRLGPQSHLLDRNHSSLSNLNTARANVSWAMNPLGIHSSHESYYPAFPSLNQSPRLSEPSAELSNQMISPQPRRIYTPIAPLPQETPRSHSTKRYHEDEDEALDSSKRRKRSDSQTSTQFELSEEDKLLLKLKEQDSMPWKDIAARFQTELQKSYQIPALQMRYKRLRERMRVWTDTDRKALRMAHEYWLQNKFEIIAQKMLEFGAQEKWTARQCSRQWQVMDHPPLSYAQFDHHIQQGFAPYAMSPIEPPPNNSLPFLHT</sequence>
<feature type="region of interest" description="Disordered" evidence="1">
    <location>
        <begin position="114"/>
        <end position="160"/>
    </location>
</feature>
<gene>
    <name evidence="2" type="ORF">COCHEDRAFT_1126526</name>
</gene>
<accession>M2V6H3</accession>
<evidence type="ECO:0000313" key="2">
    <source>
        <dbReference type="EMBL" id="EMD95627.1"/>
    </source>
</evidence>
<evidence type="ECO:0008006" key="4">
    <source>
        <dbReference type="Google" id="ProtNLM"/>
    </source>
</evidence>